<dbReference type="PANTHER" id="PTHR11266:SF93">
    <property type="entry name" value="INTEGRAL MEMBRANE PROTEIN 25D9-6"/>
    <property type="match status" value="1"/>
</dbReference>
<organism evidence="7 8">
    <name type="scientific">Jimgerdemannia flammicorona</name>
    <dbReference type="NCBI Taxonomy" id="994334"/>
    <lineage>
        <taxon>Eukaryota</taxon>
        <taxon>Fungi</taxon>
        <taxon>Fungi incertae sedis</taxon>
        <taxon>Mucoromycota</taxon>
        <taxon>Mucoromycotina</taxon>
        <taxon>Endogonomycetes</taxon>
        <taxon>Endogonales</taxon>
        <taxon>Endogonaceae</taxon>
        <taxon>Jimgerdemannia</taxon>
    </lineage>
</organism>
<evidence type="ECO:0008006" key="9">
    <source>
        <dbReference type="Google" id="ProtNLM"/>
    </source>
</evidence>
<evidence type="ECO:0000313" key="7">
    <source>
        <dbReference type="EMBL" id="RUS26472.1"/>
    </source>
</evidence>
<evidence type="ECO:0000313" key="8">
    <source>
        <dbReference type="Proteomes" id="UP000274822"/>
    </source>
</evidence>
<gene>
    <name evidence="7" type="ORF">BC938DRAFT_470730</name>
</gene>
<evidence type="ECO:0000256" key="5">
    <source>
        <dbReference type="ARBA" id="ARBA00023136"/>
    </source>
</evidence>
<evidence type="ECO:0000256" key="2">
    <source>
        <dbReference type="ARBA" id="ARBA00006824"/>
    </source>
</evidence>
<dbReference type="Pfam" id="PF04117">
    <property type="entry name" value="Mpv17_PMP22"/>
    <property type="match status" value="1"/>
</dbReference>
<proteinExistence type="inferred from homology"/>
<keyword evidence="8" id="KW-1185">Reference proteome</keyword>
<comment type="caution">
    <text evidence="6">Lacks conserved residue(s) required for the propagation of feature annotation.</text>
</comment>
<dbReference type="Proteomes" id="UP000274822">
    <property type="component" value="Unassembled WGS sequence"/>
</dbReference>
<evidence type="ECO:0000256" key="6">
    <source>
        <dbReference type="RuleBase" id="RU363053"/>
    </source>
</evidence>
<keyword evidence="4 6" id="KW-1133">Transmembrane helix</keyword>
<evidence type="ECO:0000256" key="3">
    <source>
        <dbReference type="ARBA" id="ARBA00022692"/>
    </source>
</evidence>
<keyword evidence="3 6" id="KW-0812">Transmembrane</keyword>
<dbReference type="PANTHER" id="PTHR11266">
    <property type="entry name" value="PEROXISOMAL MEMBRANE PROTEIN 2, PXMP2 MPV17"/>
    <property type="match status" value="1"/>
</dbReference>
<dbReference type="AlphaFoldDB" id="A0A433Q9N7"/>
<keyword evidence="5 6" id="KW-0472">Membrane</keyword>
<reference evidence="7 8" key="1">
    <citation type="journal article" date="2018" name="New Phytol.">
        <title>Phylogenomics of Endogonaceae and evolution of mycorrhizas within Mucoromycota.</title>
        <authorList>
            <person name="Chang Y."/>
            <person name="Desiro A."/>
            <person name="Na H."/>
            <person name="Sandor L."/>
            <person name="Lipzen A."/>
            <person name="Clum A."/>
            <person name="Barry K."/>
            <person name="Grigoriev I.V."/>
            <person name="Martin F.M."/>
            <person name="Stajich J.E."/>
            <person name="Smith M.E."/>
            <person name="Bonito G."/>
            <person name="Spatafora J.W."/>
        </authorList>
    </citation>
    <scope>NUCLEOTIDE SEQUENCE [LARGE SCALE GENOMIC DNA]</scope>
    <source>
        <strain evidence="7 8">AD002</strain>
    </source>
</reference>
<dbReference type="InterPro" id="IPR007248">
    <property type="entry name" value="Mpv17_PMP22"/>
</dbReference>
<dbReference type="GO" id="GO:0005778">
    <property type="term" value="C:peroxisomal membrane"/>
    <property type="evidence" value="ECO:0007669"/>
    <property type="project" value="TreeGrafter"/>
</dbReference>
<dbReference type="EMBL" id="RBNJ01010383">
    <property type="protein sequence ID" value="RUS26472.1"/>
    <property type="molecule type" value="Genomic_DNA"/>
</dbReference>
<protein>
    <recommendedName>
        <fullName evidence="9">Integral membrane protein</fullName>
    </recommendedName>
</protein>
<evidence type="ECO:0000256" key="1">
    <source>
        <dbReference type="ARBA" id="ARBA00004141"/>
    </source>
</evidence>
<sequence>MVSAPPPAPASRTLLALYLSALSTNPLRTKAATAGILAGLQELIAQRLSGQKSKNGDIIDLRVIQMTAYGLFVSGPLGHYLFELLTKAFKGQTGTPAKVGQILVSNLIMSPIQNAGESFLPLSTTRPRDRSRRLLPSLPPQPVYLSAMAMIAGARTREQVFNAVRTGLFPMMKVSWVVSPITMALAQKFLPVTLWVPFFNIVSFVFGTYVNTMTKRKRLQQELQQEREQERKRE</sequence>
<evidence type="ECO:0000256" key="4">
    <source>
        <dbReference type="ARBA" id="ARBA00022989"/>
    </source>
</evidence>
<comment type="subcellular location">
    <subcellularLocation>
        <location evidence="1">Membrane</location>
        <topology evidence="1">Multi-pass membrane protein</topology>
    </subcellularLocation>
</comment>
<name>A0A433Q9N7_9FUNG</name>
<comment type="similarity">
    <text evidence="2 6">Belongs to the peroxisomal membrane protein PXMP2/4 family.</text>
</comment>
<comment type="caution">
    <text evidence="7">The sequence shown here is derived from an EMBL/GenBank/DDBJ whole genome shotgun (WGS) entry which is preliminary data.</text>
</comment>
<accession>A0A433Q9N7</accession>
<feature type="transmembrane region" description="Helical" evidence="6">
    <location>
        <begin position="189"/>
        <end position="210"/>
    </location>
</feature>